<name>A0ABW2FHK8_9BACL</name>
<accession>A0ABW2FHK8</accession>
<protein>
    <submittedName>
        <fullName evidence="1">Uncharacterized protein</fullName>
    </submittedName>
</protein>
<reference evidence="2" key="1">
    <citation type="journal article" date="2019" name="Int. J. Syst. Evol. Microbiol.">
        <title>The Global Catalogue of Microorganisms (GCM) 10K type strain sequencing project: providing services to taxonomists for standard genome sequencing and annotation.</title>
        <authorList>
            <consortium name="The Broad Institute Genomics Platform"/>
            <consortium name="The Broad Institute Genome Sequencing Center for Infectious Disease"/>
            <person name="Wu L."/>
            <person name="Ma J."/>
        </authorList>
    </citation>
    <scope>NUCLEOTIDE SEQUENCE [LARGE SCALE GENOMIC DNA]</scope>
    <source>
        <strain evidence="2">KCTC 12907</strain>
    </source>
</reference>
<dbReference type="RefSeq" id="WP_378050795.1">
    <property type="nucleotide sequence ID" value="NZ_JBHMDN010000029.1"/>
</dbReference>
<dbReference type="EMBL" id="JBHTAI010000017">
    <property type="protein sequence ID" value="MFC7151591.1"/>
    <property type="molecule type" value="Genomic_DNA"/>
</dbReference>
<comment type="caution">
    <text evidence="1">The sequence shown here is derived from an EMBL/GenBank/DDBJ whole genome shotgun (WGS) entry which is preliminary data.</text>
</comment>
<evidence type="ECO:0000313" key="1">
    <source>
        <dbReference type="EMBL" id="MFC7151591.1"/>
    </source>
</evidence>
<dbReference type="Proteomes" id="UP001596378">
    <property type="component" value="Unassembled WGS sequence"/>
</dbReference>
<proteinExistence type="predicted"/>
<keyword evidence="2" id="KW-1185">Reference proteome</keyword>
<gene>
    <name evidence="1" type="ORF">ACFQMJ_23890</name>
</gene>
<sequence length="48" mass="5317">MKERLIRTACDIPAAFLFAEDGEAKKVDDSQKQISEAEFACGKTIEPD</sequence>
<organism evidence="1 2">
    <name type="scientific">Cohnella cellulosilytica</name>
    <dbReference type="NCBI Taxonomy" id="986710"/>
    <lineage>
        <taxon>Bacteria</taxon>
        <taxon>Bacillati</taxon>
        <taxon>Bacillota</taxon>
        <taxon>Bacilli</taxon>
        <taxon>Bacillales</taxon>
        <taxon>Paenibacillaceae</taxon>
        <taxon>Cohnella</taxon>
    </lineage>
</organism>
<evidence type="ECO:0000313" key="2">
    <source>
        <dbReference type="Proteomes" id="UP001596378"/>
    </source>
</evidence>